<name>A0A840GJX0_RHOTE</name>
<dbReference type="OrthoDB" id="9803397at2"/>
<comment type="caution">
    <text evidence="5">The sequence shown here is derived from an EMBL/GenBank/DDBJ whole genome shotgun (WGS) entry which is preliminary data.</text>
</comment>
<dbReference type="GO" id="GO:0046872">
    <property type="term" value="F:metal ion binding"/>
    <property type="evidence" value="ECO:0007669"/>
    <property type="project" value="UniProtKB-KW"/>
</dbReference>
<dbReference type="RefSeq" id="WP_153117589.1">
    <property type="nucleotide sequence ID" value="NZ_JACIGE010000013.1"/>
</dbReference>
<dbReference type="InterPro" id="IPR017900">
    <property type="entry name" value="4Fe4S_Fe_S_CS"/>
</dbReference>
<evidence type="ECO:0000259" key="4">
    <source>
        <dbReference type="PROSITE" id="PS51379"/>
    </source>
</evidence>
<keyword evidence="3" id="KW-0411">Iron-sulfur</keyword>
<feature type="domain" description="4Fe-4S ferredoxin-type" evidence="4">
    <location>
        <begin position="1"/>
        <end position="30"/>
    </location>
</feature>
<organism evidence="5 6">
    <name type="scientific">Rhodocyclus tenuis</name>
    <name type="common">Rhodospirillum tenue</name>
    <dbReference type="NCBI Taxonomy" id="1066"/>
    <lineage>
        <taxon>Bacteria</taxon>
        <taxon>Pseudomonadati</taxon>
        <taxon>Pseudomonadota</taxon>
        <taxon>Betaproteobacteria</taxon>
        <taxon>Rhodocyclales</taxon>
        <taxon>Rhodocyclaceae</taxon>
        <taxon>Rhodocyclus</taxon>
    </lineage>
</organism>
<evidence type="ECO:0000256" key="3">
    <source>
        <dbReference type="ARBA" id="ARBA00023014"/>
    </source>
</evidence>
<dbReference type="EMBL" id="JACIGE010000013">
    <property type="protein sequence ID" value="MBB4248732.1"/>
    <property type="molecule type" value="Genomic_DNA"/>
</dbReference>
<gene>
    <name evidence="5" type="ORF">GGD90_003132</name>
</gene>
<dbReference type="Gene3D" id="3.30.70.20">
    <property type="match status" value="1"/>
</dbReference>
<keyword evidence="2" id="KW-0408">Iron</keyword>
<dbReference type="SUPFAM" id="SSF54862">
    <property type="entry name" value="4Fe-4S ferredoxins"/>
    <property type="match status" value="1"/>
</dbReference>
<dbReference type="PROSITE" id="PS51379">
    <property type="entry name" value="4FE4S_FER_2"/>
    <property type="match status" value="1"/>
</dbReference>
<proteinExistence type="predicted"/>
<evidence type="ECO:0000313" key="6">
    <source>
        <dbReference type="Proteomes" id="UP000587070"/>
    </source>
</evidence>
<evidence type="ECO:0000256" key="2">
    <source>
        <dbReference type="ARBA" id="ARBA00023004"/>
    </source>
</evidence>
<accession>A0A840GJX0</accession>
<keyword evidence="1" id="KW-0479">Metal-binding</keyword>
<keyword evidence="6" id="KW-1185">Reference proteome</keyword>
<dbReference type="Proteomes" id="UP000587070">
    <property type="component" value="Unassembled WGS sequence"/>
</dbReference>
<dbReference type="PROSITE" id="PS00198">
    <property type="entry name" value="4FE4S_FER_1"/>
    <property type="match status" value="1"/>
</dbReference>
<evidence type="ECO:0000256" key="1">
    <source>
        <dbReference type="ARBA" id="ARBA00022723"/>
    </source>
</evidence>
<sequence>MAMKIIQAECTSCGDCATVCPTKSIVEKGGIFKVNKDTCTECEDYDSPKCVDACPGGETTIVYL</sequence>
<reference evidence="5 6" key="1">
    <citation type="submission" date="2020-08" db="EMBL/GenBank/DDBJ databases">
        <title>Genome sequencing of Purple Non-Sulfur Bacteria from various extreme environments.</title>
        <authorList>
            <person name="Mayer M."/>
        </authorList>
    </citation>
    <scope>NUCLEOTIDE SEQUENCE [LARGE SCALE GENOMIC DNA]</scope>
    <source>
        <strain evidence="5 6">2761</strain>
    </source>
</reference>
<protein>
    <submittedName>
        <fullName evidence="5">Ferredoxin</fullName>
    </submittedName>
</protein>
<dbReference type="InterPro" id="IPR017896">
    <property type="entry name" value="4Fe4S_Fe-S-bd"/>
</dbReference>
<dbReference type="AlphaFoldDB" id="A0A840GJX0"/>
<evidence type="ECO:0000313" key="5">
    <source>
        <dbReference type="EMBL" id="MBB4248732.1"/>
    </source>
</evidence>
<dbReference type="Pfam" id="PF13237">
    <property type="entry name" value="Fer4_10"/>
    <property type="match status" value="1"/>
</dbReference>
<dbReference type="GO" id="GO:0051536">
    <property type="term" value="F:iron-sulfur cluster binding"/>
    <property type="evidence" value="ECO:0007669"/>
    <property type="project" value="UniProtKB-KW"/>
</dbReference>